<dbReference type="EMBL" id="CP040856">
    <property type="protein sequence ID" value="QIA88671.1"/>
    <property type="molecule type" value="Genomic_DNA"/>
</dbReference>
<evidence type="ECO:0000313" key="2">
    <source>
        <dbReference type="EMBL" id="QIA88671.1"/>
    </source>
</evidence>
<dbReference type="RefSeq" id="WP_163589029.1">
    <property type="nucleotide sequence ID" value="NZ_CP040856.1"/>
</dbReference>
<keyword evidence="1" id="KW-0472">Membrane</keyword>
<geneLocation type="plasmid" evidence="2 3">
    <name>unnamed2</name>
</geneLocation>
<organism evidence="2 3">
    <name type="scientific">Lactobacillus johnsonii</name>
    <dbReference type="NCBI Taxonomy" id="33959"/>
    <lineage>
        <taxon>Bacteria</taxon>
        <taxon>Bacillati</taxon>
        <taxon>Bacillota</taxon>
        <taxon>Bacilli</taxon>
        <taxon>Lactobacillales</taxon>
        <taxon>Lactobacillaceae</taxon>
        <taxon>Lactobacillus</taxon>
    </lineage>
</organism>
<reference evidence="2 3" key="1">
    <citation type="submission" date="2019-06" db="EMBL/GenBank/DDBJ databases">
        <title>Whole genome sequencing of Lactobacillus johnsonii strain G2A.</title>
        <authorList>
            <person name="Conlan S."/>
            <person name="Thomas P.J."/>
            <person name="Mullikin J."/>
            <person name="Singer J."/>
            <person name="Weaver C."/>
            <person name="Segre J.A."/>
        </authorList>
    </citation>
    <scope>NUCLEOTIDE SEQUENCE [LARGE SCALE GENOMIC DNA]</scope>
    <source>
        <strain evidence="2 3">G2A</strain>
        <plasmid evidence="2 3">unnamed2</plasmid>
    </source>
</reference>
<accession>A0A9X7T7W0</accession>
<proteinExistence type="predicted"/>
<protein>
    <submittedName>
        <fullName evidence="2">Uncharacterized protein</fullName>
    </submittedName>
</protein>
<evidence type="ECO:0000256" key="1">
    <source>
        <dbReference type="SAM" id="Phobius"/>
    </source>
</evidence>
<gene>
    <name evidence="2" type="ORF">FEE39_10540</name>
</gene>
<dbReference type="AlphaFoldDB" id="A0A9X7T7W0"/>
<keyword evidence="2" id="KW-0614">Plasmid</keyword>
<dbReference type="Proteomes" id="UP000464749">
    <property type="component" value="Plasmid unnamed2"/>
</dbReference>
<sequence length="76" mass="8559">MINILITISVVTAFTIYINLLSDKFKKDCPGEKVITFITDKLLVILTILGGLVTAFGVILIWFGLMDNILRLFKVR</sequence>
<feature type="transmembrane region" description="Helical" evidence="1">
    <location>
        <begin position="42"/>
        <end position="65"/>
    </location>
</feature>
<keyword evidence="1" id="KW-1133">Transmembrane helix</keyword>
<name>A0A9X7T7W0_LACJH</name>
<keyword evidence="1" id="KW-0812">Transmembrane</keyword>
<evidence type="ECO:0000313" key="3">
    <source>
        <dbReference type="Proteomes" id="UP000464749"/>
    </source>
</evidence>
<feature type="transmembrane region" description="Helical" evidence="1">
    <location>
        <begin position="6"/>
        <end position="22"/>
    </location>
</feature>